<evidence type="ECO:0000256" key="8">
    <source>
        <dbReference type="ARBA" id="ARBA00022840"/>
    </source>
</evidence>
<keyword evidence="5" id="KW-0547">Nucleotide-binding</keyword>
<proteinExistence type="inferred from homology"/>
<dbReference type="InterPro" id="IPR041677">
    <property type="entry name" value="DNA2/NAM7_AAA_11"/>
</dbReference>
<dbReference type="GO" id="GO:0036464">
    <property type="term" value="C:cytoplasmic ribonucleoprotein granule"/>
    <property type="evidence" value="ECO:0007669"/>
    <property type="project" value="UniProtKB-SubCell"/>
</dbReference>
<dbReference type="Pfam" id="PF13086">
    <property type="entry name" value="AAA_11"/>
    <property type="match status" value="2"/>
</dbReference>
<evidence type="ECO:0000259" key="14">
    <source>
        <dbReference type="Pfam" id="PF21634"/>
    </source>
</evidence>
<dbReference type="OMA" id="FRCNAIF"/>
<keyword evidence="7" id="KW-0347">Helicase</keyword>
<dbReference type="EC" id="3.6.4.13" evidence="3"/>
<evidence type="ECO:0000313" key="16">
    <source>
        <dbReference type="Proteomes" id="UP000184267"/>
    </source>
</evidence>
<evidence type="ECO:0000313" key="15">
    <source>
        <dbReference type="EMBL" id="OJT08302.1"/>
    </source>
</evidence>
<sequence length="599" mass="66423">MGVCIRLAEKRPSVVIGDIISVQNSRGGGQTHLGYVHDVRLADIRVHFHHSFSAAGRYNVRFEWNRTPIKRQHQALLAHSTSDQRLLLPLPVHAPLDRSIRDNENPLSTYNALIKSNAPQLQAVKSILRLKSGTAPFILFGPPGTGKTVTVVEAILQLLRSHPSACILACAPSNSAADLLAERLASALGPSELFRCNAIFRNRSTLPDALVAYSSFQEKHFALPNVRLLKSYKVIVSTCSNASFAYNIGMPAGHFSHIIIDEAAQGSEPEVLTAGIKTMVTNETRVVLSGDPEQLGPVVRSSIARELGLGVSYLERLMARPLYADAGTGRGRSFIKLVKNFRSHKAILAYPNEKFYKQELEVCGSPAQINSFLDSSLLVSPRFPVVFHSMFGENQRESMSPSYFNVDEATEVVEYVKDLLKDRRHPVRAKDIGVITPYFAQVRKIRTLLRKANINDLKVASVEEFQGQERRVIIISTVRSNRDLLSYDAKFTLGFVSNPRRFNVAVTRAQALLIVIGDPSILSVDPMWRGFLNYVYLRGGWRGDPPTWDTDAPVRTQGNYAAEMREAAAAEMDALIARLADGEDVEGEANFDQPFQETE</sequence>
<dbReference type="GO" id="GO:0031047">
    <property type="term" value="P:regulatory ncRNA-mediated gene silencing"/>
    <property type="evidence" value="ECO:0007669"/>
    <property type="project" value="UniProtKB-KW"/>
</dbReference>
<comment type="catalytic activity">
    <reaction evidence="11">
        <text>ATP + H2O = ADP + phosphate + H(+)</text>
        <dbReference type="Rhea" id="RHEA:13065"/>
        <dbReference type="ChEBI" id="CHEBI:15377"/>
        <dbReference type="ChEBI" id="CHEBI:15378"/>
        <dbReference type="ChEBI" id="CHEBI:30616"/>
        <dbReference type="ChEBI" id="CHEBI:43474"/>
        <dbReference type="ChEBI" id="CHEBI:456216"/>
        <dbReference type="EC" id="3.6.4.13"/>
    </reaction>
</comment>
<evidence type="ECO:0000256" key="4">
    <source>
        <dbReference type="ARBA" id="ARBA00022490"/>
    </source>
</evidence>
<evidence type="ECO:0000256" key="11">
    <source>
        <dbReference type="ARBA" id="ARBA00047984"/>
    </source>
</evidence>
<comment type="subcellular location">
    <subcellularLocation>
        <location evidence="1">Cytoplasm</location>
        <location evidence="1">Cytoplasmic ribonucleoprotein granule</location>
    </subcellularLocation>
</comment>
<comment type="caution">
    <text evidence="15">The sequence shown here is derived from an EMBL/GenBank/DDBJ whole genome shotgun (WGS) entry which is preliminary data.</text>
</comment>
<evidence type="ECO:0000256" key="10">
    <source>
        <dbReference type="ARBA" id="ARBA00023158"/>
    </source>
</evidence>
<dbReference type="EMBL" id="MNAD01001066">
    <property type="protein sequence ID" value="OJT08302.1"/>
    <property type="molecule type" value="Genomic_DNA"/>
</dbReference>
<dbReference type="CDD" id="cd18038">
    <property type="entry name" value="DEXXQc_Helz-like"/>
    <property type="match status" value="1"/>
</dbReference>
<keyword evidence="4" id="KW-0963">Cytoplasm</keyword>
<organism evidence="15 16">
    <name type="scientific">Trametes pubescens</name>
    <name type="common">White-rot fungus</name>
    <dbReference type="NCBI Taxonomy" id="154538"/>
    <lineage>
        <taxon>Eukaryota</taxon>
        <taxon>Fungi</taxon>
        <taxon>Dikarya</taxon>
        <taxon>Basidiomycota</taxon>
        <taxon>Agaricomycotina</taxon>
        <taxon>Agaricomycetes</taxon>
        <taxon>Polyporales</taxon>
        <taxon>Polyporaceae</taxon>
        <taxon>Trametes</taxon>
    </lineage>
</organism>
<evidence type="ECO:0000256" key="3">
    <source>
        <dbReference type="ARBA" id="ARBA00012552"/>
    </source>
</evidence>
<evidence type="ECO:0000256" key="9">
    <source>
        <dbReference type="ARBA" id="ARBA00022884"/>
    </source>
</evidence>
<protein>
    <recommendedName>
        <fullName evidence="3">RNA helicase</fullName>
        <ecNumber evidence="3">3.6.4.13</ecNumber>
    </recommendedName>
</protein>
<evidence type="ECO:0000256" key="6">
    <source>
        <dbReference type="ARBA" id="ARBA00022801"/>
    </source>
</evidence>
<dbReference type="Pfam" id="PF13087">
    <property type="entry name" value="AAA_12"/>
    <property type="match status" value="1"/>
</dbReference>
<dbReference type="GO" id="GO:0032574">
    <property type="term" value="F:5'-3' RNA helicase activity"/>
    <property type="evidence" value="ECO:0007669"/>
    <property type="project" value="InterPro"/>
</dbReference>
<dbReference type="GO" id="GO:0016787">
    <property type="term" value="F:hydrolase activity"/>
    <property type="evidence" value="ECO:0007669"/>
    <property type="project" value="UniProtKB-KW"/>
</dbReference>
<dbReference type="InterPro" id="IPR027417">
    <property type="entry name" value="P-loop_NTPase"/>
</dbReference>
<keyword evidence="6" id="KW-0378">Hydrolase</keyword>
<dbReference type="Proteomes" id="UP000184267">
    <property type="component" value="Unassembled WGS sequence"/>
</dbReference>
<dbReference type="GO" id="GO:0005524">
    <property type="term" value="F:ATP binding"/>
    <property type="evidence" value="ECO:0007669"/>
    <property type="project" value="UniProtKB-KW"/>
</dbReference>
<dbReference type="CDD" id="cd18808">
    <property type="entry name" value="SF1_C_Upf1"/>
    <property type="match status" value="1"/>
</dbReference>
<feature type="domain" description="DNA2/NAM7 helicase helicase" evidence="12">
    <location>
        <begin position="227"/>
        <end position="301"/>
    </location>
</feature>
<dbReference type="GO" id="GO:0003723">
    <property type="term" value="F:RNA binding"/>
    <property type="evidence" value="ECO:0007669"/>
    <property type="project" value="UniProtKB-KW"/>
</dbReference>
<feature type="domain" description="Helicase MOV-10-like beta-barrel" evidence="14">
    <location>
        <begin position="7"/>
        <end position="62"/>
    </location>
</feature>
<reference evidence="15 16" key="1">
    <citation type="submission" date="2016-10" db="EMBL/GenBank/DDBJ databases">
        <title>Genome sequence of the basidiomycete white-rot fungus Trametes pubescens.</title>
        <authorList>
            <person name="Makela M.R."/>
            <person name="Granchi Z."/>
            <person name="Peng M."/>
            <person name="De Vries R.P."/>
            <person name="Grigoriev I."/>
            <person name="Riley R."/>
            <person name="Hilden K."/>
        </authorList>
    </citation>
    <scope>NUCLEOTIDE SEQUENCE [LARGE SCALE GENOMIC DNA]</scope>
    <source>
        <strain evidence="15 16">FBCC735</strain>
    </source>
</reference>
<evidence type="ECO:0000256" key="1">
    <source>
        <dbReference type="ARBA" id="ARBA00004331"/>
    </source>
</evidence>
<keyword evidence="10" id="KW-0943">RNA-mediated gene silencing</keyword>
<keyword evidence="16" id="KW-1185">Reference proteome</keyword>
<evidence type="ECO:0000256" key="7">
    <source>
        <dbReference type="ARBA" id="ARBA00022806"/>
    </source>
</evidence>
<dbReference type="Pfam" id="PF21634">
    <property type="entry name" value="MOV-10_beta-barrel"/>
    <property type="match status" value="1"/>
</dbReference>
<dbReference type="AlphaFoldDB" id="A0A1M2VL80"/>
<feature type="domain" description="DNA2/NAM7 helicase-like C-terminal" evidence="13">
    <location>
        <begin position="321"/>
        <end position="519"/>
    </location>
</feature>
<evidence type="ECO:0000259" key="12">
    <source>
        <dbReference type="Pfam" id="PF13086"/>
    </source>
</evidence>
<keyword evidence="8" id="KW-0067">ATP-binding</keyword>
<keyword evidence="9" id="KW-0694">RNA-binding</keyword>
<evidence type="ECO:0000256" key="2">
    <source>
        <dbReference type="ARBA" id="ARBA00005601"/>
    </source>
</evidence>
<accession>A0A1M2VL80</accession>
<dbReference type="PANTHER" id="PTHR45418:SF1">
    <property type="entry name" value="CANCER_TESTIS ANTIGEN 55"/>
    <property type="match status" value="1"/>
</dbReference>
<gene>
    <name evidence="15" type="ORF">TRAPUB_841</name>
</gene>
<evidence type="ECO:0000256" key="5">
    <source>
        <dbReference type="ARBA" id="ARBA00022741"/>
    </source>
</evidence>
<dbReference type="InterPro" id="IPR047187">
    <property type="entry name" value="SF1_C_Upf1"/>
</dbReference>
<dbReference type="InterPro" id="IPR049080">
    <property type="entry name" value="MOV-10-like_beta-barrel"/>
</dbReference>
<dbReference type="FunFam" id="3.40.50.300:FF:000608">
    <property type="entry name" value="Mov10 RISC complex RNA helicase"/>
    <property type="match status" value="1"/>
</dbReference>
<dbReference type="PANTHER" id="PTHR45418">
    <property type="entry name" value="CANCER/TESTIS ANTIGEN 55"/>
    <property type="match status" value="1"/>
</dbReference>
<name>A0A1M2VL80_TRAPU</name>
<dbReference type="SUPFAM" id="SSF52540">
    <property type="entry name" value="P-loop containing nucleoside triphosphate hydrolases"/>
    <property type="match status" value="1"/>
</dbReference>
<dbReference type="Gene3D" id="3.40.50.300">
    <property type="entry name" value="P-loop containing nucleotide triphosphate hydrolases"/>
    <property type="match status" value="2"/>
</dbReference>
<dbReference type="InterPro" id="IPR026122">
    <property type="entry name" value="MOV-10/SDE3_DEXXQ/H-box"/>
</dbReference>
<dbReference type="STRING" id="154538.A0A1M2VL80"/>
<evidence type="ECO:0000259" key="13">
    <source>
        <dbReference type="Pfam" id="PF13087"/>
    </source>
</evidence>
<comment type="similarity">
    <text evidence="2">Belongs to the DNA2/NAM7 helicase family. SDE3 subfamily.</text>
</comment>
<dbReference type="InterPro" id="IPR041679">
    <property type="entry name" value="DNA2/NAM7-like_C"/>
</dbReference>
<dbReference type="OrthoDB" id="6513042at2759"/>
<feature type="domain" description="DNA2/NAM7 helicase helicase" evidence="12">
    <location>
        <begin position="116"/>
        <end position="186"/>
    </location>
</feature>